<dbReference type="EMBL" id="CP002085">
    <property type="protein sequence ID" value="ADK83540.1"/>
    <property type="molecule type" value="Genomic_DNA"/>
</dbReference>
<reference evidence="2 3" key="1">
    <citation type="journal article" date="2010" name="Stand. Genomic Sci.">
        <title>Complete genome sequence of Desulfarculus baarsii type strain (2st14).</title>
        <authorList>
            <person name="Sun H."/>
            <person name="Spring S."/>
            <person name="Lapidus A."/>
            <person name="Davenport K."/>
            <person name="Del Rio T.G."/>
            <person name="Tice H."/>
            <person name="Nolan M."/>
            <person name="Copeland A."/>
            <person name="Cheng J.F."/>
            <person name="Lucas S."/>
            <person name="Tapia R."/>
            <person name="Goodwin L."/>
            <person name="Pitluck S."/>
            <person name="Ivanova N."/>
            <person name="Pagani I."/>
            <person name="Mavromatis K."/>
            <person name="Ovchinnikova G."/>
            <person name="Pati A."/>
            <person name="Chen A."/>
            <person name="Palaniappan K."/>
            <person name="Hauser L."/>
            <person name="Chang Y.J."/>
            <person name="Jeffries C.D."/>
            <person name="Detter J.C."/>
            <person name="Han C."/>
            <person name="Rohde M."/>
            <person name="Brambilla E."/>
            <person name="Goker M."/>
            <person name="Woyke T."/>
            <person name="Bristow J."/>
            <person name="Eisen J.A."/>
            <person name="Markowitz V."/>
            <person name="Hugenholtz P."/>
            <person name="Kyrpides N.C."/>
            <person name="Klenk H.P."/>
            <person name="Land M."/>
        </authorList>
    </citation>
    <scope>NUCLEOTIDE SEQUENCE [LARGE SCALE GENOMIC DNA]</scope>
    <source>
        <strain evidence="3">ATCC 33931 / DSM 2075 / LMG 7858 / VKM B-1802 / 2st14</strain>
    </source>
</reference>
<evidence type="ECO:0000313" key="2">
    <source>
        <dbReference type="EMBL" id="ADK83540.1"/>
    </source>
</evidence>
<dbReference type="Pfam" id="PF01909">
    <property type="entry name" value="NTP_transf_2"/>
    <property type="match status" value="1"/>
</dbReference>
<feature type="domain" description="Polymerase nucleotidyl transferase" evidence="1">
    <location>
        <begin position="30"/>
        <end position="67"/>
    </location>
</feature>
<evidence type="ECO:0000259" key="1">
    <source>
        <dbReference type="Pfam" id="PF01909"/>
    </source>
</evidence>
<name>E1QDM1_DESB2</name>
<dbReference type="OrthoDB" id="5507064at2"/>
<sequence length="241" mass="26290">MAKKAPDKPEDIFPELITDLSNALGTDLHGVCLFGSAARGAYVKGRSDINLLVVVAEEAKATASRLSGFYRKWAPAGLAAPLVMNKAYIATSLDVFPLELMTMAAAHKCIHGEDPLEGLVIDDRRLRLQLEREVKAKLMALQGRLIACGGDEKELRHSVIEAAPAMTAILQGCLKLFTGAYPLDRQEVLERAETAGLPVESFRRMAAVRAGRLSPKAKELTELLEWAVEQLGQLGQRLDQM</sequence>
<dbReference type="KEGG" id="dbr:Deba_0161"/>
<dbReference type="InterPro" id="IPR002934">
    <property type="entry name" value="Polymerase_NTP_transf_dom"/>
</dbReference>
<dbReference type="InterPro" id="IPR043519">
    <property type="entry name" value="NT_sf"/>
</dbReference>
<keyword evidence="3" id="KW-1185">Reference proteome</keyword>
<dbReference type="eggNOG" id="COG1708">
    <property type="taxonomic scope" value="Bacteria"/>
</dbReference>
<accession>E1QDM1</accession>
<organism evidence="2 3">
    <name type="scientific">Desulfarculus baarsii (strain ATCC 33931 / DSM 2075 / LMG 7858 / VKM B-1802 / 2st14)</name>
    <dbReference type="NCBI Taxonomy" id="644282"/>
    <lineage>
        <taxon>Bacteria</taxon>
        <taxon>Pseudomonadati</taxon>
        <taxon>Thermodesulfobacteriota</taxon>
        <taxon>Desulfarculia</taxon>
        <taxon>Desulfarculales</taxon>
        <taxon>Desulfarculaceae</taxon>
        <taxon>Desulfarculus</taxon>
    </lineage>
</organism>
<evidence type="ECO:0000313" key="3">
    <source>
        <dbReference type="Proteomes" id="UP000009047"/>
    </source>
</evidence>
<gene>
    <name evidence="2" type="ordered locus">Deba_0161</name>
</gene>
<dbReference type="GO" id="GO:0016779">
    <property type="term" value="F:nucleotidyltransferase activity"/>
    <property type="evidence" value="ECO:0007669"/>
    <property type="project" value="InterPro"/>
</dbReference>
<dbReference type="RefSeq" id="WP_013256996.1">
    <property type="nucleotide sequence ID" value="NC_014365.1"/>
</dbReference>
<dbReference type="Proteomes" id="UP000009047">
    <property type="component" value="Chromosome"/>
</dbReference>
<dbReference type="AlphaFoldDB" id="E1QDM1"/>
<dbReference type="HOGENOM" id="CLU_085735_0_0_7"/>
<dbReference type="Gene3D" id="3.30.460.10">
    <property type="entry name" value="Beta Polymerase, domain 2"/>
    <property type="match status" value="1"/>
</dbReference>
<proteinExistence type="predicted"/>
<dbReference type="SUPFAM" id="SSF81301">
    <property type="entry name" value="Nucleotidyltransferase"/>
    <property type="match status" value="1"/>
</dbReference>
<dbReference type="CDD" id="cd05403">
    <property type="entry name" value="NT_KNTase_like"/>
    <property type="match status" value="1"/>
</dbReference>
<protein>
    <submittedName>
        <fullName evidence="2">Cytoplasmic protein</fullName>
    </submittedName>
</protein>
<dbReference type="STRING" id="644282.Deba_0161"/>